<organism evidence="1 2">
    <name type="scientific">Polypedilum vanderplanki</name>
    <name type="common">Sleeping chironomid midge</name>
    <dbReference type="NCBI Taxonomy" id="319348"/>
    <lineage>
        <taxon>Eukaryota</taxon>
        <taxon>Metazoa</taxon>
        <taxon>Ecdysozoa</taxon>
        <taxon>Arthropoda</taxon>
        <taxon>Hexapoda</taxon>
        <taxon>Insecta</taxon>
        <taxon>Pterygota</taxon>
        <taxon>Neoptera</taxon>
        <taxon>Endopterygota</taxon>
        <taxon>Diptera</taxon>
        <taxon>Nematocera</taxon>
        <taxon>Chironomoidea</taxon>
        <taxon>Chironomidae</taxon>
        <taxon>Chironominae</taxon>
        <taxon>Polypedilum</taxon>
        <taxon>Polypedilum</taxon>
    </lineage>
</organism>
<protein>
    <submittedName>
        <fullName evidence="1">Uncharacterized protein</fullName>
    </submittedName>
</protein>
<sequence length="80" mass="9228">MTINILIRFYGKIMFFSEEITNLNTIIVSIGLKKFSRGFSNVQIMNESKDHQKVSGYKGNVNNCIYAHIIIILLKKFKSI</sequence>
<dbReference type="AlphaFoldDB" id="A0A9J6C606"/>
<reference evidence="1" key="1">
    <citation type="submission" date="2021-03" db="EMBL/GenBank/DDBJ databases">
        <title>Chromosome level genome of the anhydrobiotic midge Polypedilum vanderplanki.</title>
        <authorList>
            <person name="Yoshida Y."/>
            <person name="Kikawada T."/>
            <person name="Gusev O."/>
        </authorList>
    </citation>
    <scope>NUCLEOTIDE SEQUENCE</scope>
    <source>
        <strain evidence="1">NIAS01</strain>
        <tissue evidence="1">Whole body or cell culture</tissue>
    </source>
</reference>
<comment type="caution">
    <text evidence="1">The sequence shown here is derived from an EMBL/GenBank/DDBJ whole genome shotgun (WGS) entry which is preliminary data.</text>
</comment>
<evidence type="ECO:0000313" key="1">
    <source>
        <dbReference type="EMBL" id="KAG5677415.1"/>
    </source>
</evidence>
<proteinExistence type="predicted"/>
<accession>A0A9J6C606</accession>
<name>A0A9J6C606_POLVA</name>
<dbReference type="EMBL" id="JADBJN010000002">
    <property type="protein sequence ID" value="KAG5677415.1"/>
    <property type="molecule type" value="Genomic_DNA"/>
</dbReference>
<keyword evidence="2" id="KW-1185">Reference proteome</keyword>
<gene>
    <name evidence="1" type="ORF">PVAND_007173</name>
</gene>
<evidence type="ECO:0000313" key="2">
    <source>
        <dbReference type="Proteomes" id="UP001107558"/>
    </source>
</evidence>
<dbReference type="Proteomes" id="UP001107558">
    <property type="component" value="Chromosome 2"/>
</dbReference>